<keyword evidence="3" id="KW-0804">Transcription</keyword>
<dbReference type="InterPro" id="IPR016032">
    <property type="entry name" value="Sig_transdc_resp-reg_C-effctor"/>
</dbReference>
<keyword evidence="1" id="KW-0805">Transcription regulation</keyword>
<keyword evidence="2" id="KW-0238">DNA-binding</keyword>
<dbReference type="Proteomes" id="UP000657574">
    <property type="component" value="Unassembled WGS sequence"/>
</dbReference>
<dbReference type="InterPro" id="IPR036388">
    <property type="entry name" value="WH-like_DNA-bd_sf"/>
</dbReference>
<feature type="region of interest" description="Disordered" evidence="4">
    <location>
        <begin position="217"/>
        <end position="256"/>
    </location>
</feature>
<evidence type="ECO:0000259" key="5">
    <source>
        <dbReference type="PROSITE" id="PS50043"/>
    </source>
</evidence>
<dbReference type="GO" id="GO:0006355">
    <property type="term" value="P:regulation of DNA-templated transcription"/>
    <property type="evidence" value="ECO:0007669"/>
    <property type="project" value="InterPro"/>
</dbReference>
<dbReference type="SUPFAM" id="SSF46894">
    <property type="entry name" value="C-terminal effector domain of the bipartite response regulators"/>
    <property type="match status" value="1"/>
</dbReference>
<evidence type="ECO:0000313" key="7">
    <source>
        <dbReference type="Proteomes" id="UP000657574"/>
    </source>
</evidence>
<dbReference type="PANTHER" id="PTHR44688">
    <property type="entry name" value="DNA-BINDING TRANSCRIPTIONAL ACTIVATOR DEVR_DOSR"/>
    <property type="match status" value="1"/>
</dbReference>
<dbReference type="PRINTS" id="PR00038">
    <property type="entry name" value="HTHLUXR"/>
</dbReference>
<gene>
    <name evidence="6" type="ORF">GCM10010121_018380</name>
</gene>
<evidence type="ECO:0000313" key="6">
    <source>
        <dbReference type="EMBL" id="GGJ08392.1"/>
    </source>
</evidence>
<dbReference type="RefSeq" id="WP_229840107.1">
    <property type="nucleotide sequence ID" value="NZ_BMQA01000004.1"/>
</dbReference>
<evidence type="ECO:0000256" key="4">
    <source>
        <dbReference type="SAM" id="MobiDB-lite"/>
    </source>
</evidence>
<dbReference type="PROSITE" id="PS50043">
    <property type="entry name" value="HTH_LUXR_2"/>
    <property type="match status" value="1"/>
</dbReference>
<comment type="caution">
    <text evidence="6">The sequence shown here is derived from an EMBL/GenBank/DDBJ whole genome shotgun (WGS) entry which is preliminary data.</text>
</comment>
<organism evidence="6 7">
    <name type="scientific">Streptomyces brasiliensis</name>
    <dbReference type="NCBI Taxonomy" id="1954"/>
    <lineage>
        <taxon>Bacteria</taxon>
        <taxon>Bacillati</taxon>
        <taxon>Actinomycetota</taxon>
        <taxon>Actinomycetes</taxon>
        <taxon>Kitasatosporales</taxon>
        <taxon>Streptomycetaceae</taxon>
        <taxon>Streptomyces</taxon>
    </lineage>
</organism>
<evidence type="ECO:0000256" key="1">
    <source>
        <dbReference type="ARBA" id="ARBA00023015"/>
    </source>
</evidence>
<dbReference type="Gene3D" id="1.10.10.10">
    <property type="entry name" value="Winged helix-like DNA-binding domain superfamily/Winged helix DNA-binding domain"/>
    <property type="match status" value="1"/>
</dbReference>
<accession>A0A917NKW1</accession>
<dbReference type="InterPro" id="IPR000792">
    <property type="entry name" value="Tscrpt_reg_LuxR_C"/>
</dbReference>
<sequence length="256" mass="27219">MASALPGVCGGEALIHKLDGWSESAGTLGMSPDVHPSSTGSGTTRWVCCARATPSRRTTRPAPTGHPARTAGRAASPAARLLGEFLDVDNGPAIPLPGTAAPITGCLVHRSGKDFTDGRLRLAEHVQPLLAAVDQQRQLLEHWHGLPPTEDLQERAAHCALTSRETSVLLLLTDALTAAAIARRLGISARTAHKHVENICRKLGIRDRISTVLRTQRLGLLPQPRPAPPGRHRHRPQCARNSSSPVSSRSTSSALL</sequence>
<reference evidence="6" key="2">
    <citation type="submission" date="2020-09" db="EMBL/GenBank/DDBJ databases">
        <authorList>
            <person name="Sun Q."/>
            <person name="Ohkuma M."/>
        </authorList>
    </citation>
    <scope>NUCLEOTIDE SEQUENCE</scope>
    <source>
        <strain evidence="6">JCM 3086</strain>
    </source>
</reference>
<feature type="region of interest" description="Disordered" evidence="4">
    <location>
        <begin position="52"/>
        <end position="74"/>
    </location>
</feature>
<protein>
    <recommendedName>
        <fullName evidence="5">HTH luxR-type domain-containing protein</fullName>
    </recommendedName>
</protein>
<feature type="compositionally biased region" description="Low complexity" evidence="4">
    <location>
        <begin position="242"/>
        <end position="256"/>
    </location>
</feature>
<evidence type="ECO:0000256" key="3">
    <source>
        <dbReference type="ARBA" id="ARBA00023163"/>
    </source>
</evidence>
<feature type="domain" description="HTH luxR-type" evidence="5">
    <location>
        <begin position="154"/>
        <end position="219"/>
    </location>
</feature>
<dbReference type="GO" id="GO:0003677">
    <property type="term" value="F:DNA binding"/>
    <property type="evidence" value="ECO:0007669"/>
    <property type="project" value="UniProtKB-KW"/>
</dbReference>
<proteinExistence type="predicted"/>
<dbReference type="Pfam" id="PF00196">
    <property type="entry name" value="GerE"/>
    <property type="match status" value="1"/>
</dbReference>
<dbReference type="AlphaFoldDB" id="A0A917NKW1"/>
<evidence type="ECO:0000256" key="2">
    <source>
        <dbReference type="ARBA" id="ARBA00023125"/>
    </source>
</evidence>
<dbReference type="PANTHER" id="PTHR44688:SF16">
    <property type="entry name" value="DNA-BINDING TRANSCRIPTIONAL ACTIVATOR DEVR_DOSR"/>
    <property type="match status" value="1"/>
</dbReference>
<dbReference type="EMBL" id="BMQA01000004">
    <property type="protein sequence ID" value="GGJ08392.1"/>
    <property type="molecule type" value="Genomic_DNA"/>
</dbReference>
<reference evidence="6" key="1">
    <citation type="journal article" date="2014" name="Int. J. Syst. Evol. Microbiol.">
        <title>Complete genome sequence of Corynebacterium casei LMG S-19264T (=DSM 44701T), isolated from a smear-ripened cheese.</title>
        <authorList>
            <consortium name="US DOE Joint Genome Institute (JGI-PGF)"/>
            <person name="Walter F."/>
            <person name="Albersmeier A."/>
            <person name="Kalinowski J."/>
            <person name="Ruckert C."/>
        </authorList>
    </citation>
    <scope>NUCLEOTIDE SEQUENCE</scope>
    <source>
        <strain evidence="6">JCM 3086</strain>
    </source>
</reference>
<dbReference type="SMART" id="SM00421">
    <property type="entry name" value="HTH_LUXR"/>
    <property type="match status" value="1"/>
</dbReference>
<name>A0A917NKW1_9ACTN</name>
<keyword evidence="7" id="KW-1185">Reference proteome</keyword>